<evidence type="ECO:0000313" key="2">
    <source>
        <dbReference type="EMBL" id="GAA4740917.1"/>
    </source>
</evidence>
<reference evidence="3" key="1">
    <citation type="journal article" date="2019" name="Int. J. Syst. Evol. Microbiol.">
        <title>The Global Catalogue of Microorganisms (GCM) 10K type strain sequencing project: providing services to taxonomists for standard genome sequencing and annotation.</title>
        <authorList>
            <consortium name="The Broad Institute Genomics Platform"/>
            <consortium name="The Broad Institute Genome Sequencing Center for Infectious Disease"/>
            <person name="Wu L."/>
            <person name="Ma J."/>
        </authorList>
    </citation>
    <scope>NUCLEOTIDE SEQUENCE [LARGE SCALE GENOMIC DNA]</scope>
    <source>
        <strain evidence="3">JCM 18077</strain>
    </source>
</reference>
<feature type="transmembrane region" description="Helical" evidence="1">
    <location>
        <begin position="42"/>
        <end position="63"/>
    </location>
</feature>
<protein>
    <recommendedName>
        <fullName evidence="4">Tetratricopeptide repeat protein</fullName>
    </recommendedName>
</protein>
<accession>A0ABP8YVN6</accession>
<organism evidence="2 3">
    <name type="scientific">Gordonia alkaliphila</name>
    <dbReference type="NCBI Taxonomy" id="1053547"/>
    <lineage>
        <taxon>Bacteria</taxon>
        <taxon>Bacillati</taxon>
        <taxon>Actinomycetota</taxon>
        <taxon>Actinomycetes</taxon>
        <taxon>Mycobacteriales</taxon>
        <taxon>Gordoniaceae</taxon>
        <taxon>Gordonia</taxon>
    </lineage>
</organism>
<dbReference type="RefSeq" id="WP_246995542.1">
    <property type="nucleotide sequence ID" value="NZ_BAABIE010000002.1"/>
</dbReference>
<name>A0ABP8YVN6_9ACTN</name>
<keyword evidence="3" id="KW-1185">Reference proteome</keyword>
<keyword evidence="1" id="KW-0812">Transmembrane</keyword>
<sequence length="163" mass="17969">MAAKQKDARPIVLMIGFMVVAIVVYLWLLSRNAVRLIQAGTPVGIALGVGVFLLPVVGIWILVRTLQAGIEHQRMAAAVVDAGRELKVDDLPHRPSGRIEVEAADALFAQVKAEWEADPSDWISTFRIARAYDYAGDRKRAREMMGRAAAGYRAAQQEKQEQS</sequence>
<feature type="transmembrane region" description="Helical" evidence="1">
    <location>
        <begin position="12"/>
        <end position="30"/>
    </location>
</feature>
<keyword evidence="1" id="KW-1133">Transmembrane helix</keyword>
<evidence type="ECO:0008006" key="4">
    <source>
        <dbReference type="Google" id="ProtNLM"/>
    </source>
</evidence>
<gene>
    <name evidence="2" type="ORF">GCM10023217_06370</name>
</gene>
<evidence type="ECO:0000313" key="3">
    <source>
        <dbReference type="Proteomes" id="UP001500822"/>
    </source>
</evidence>
<proteinExistence type="predicted"/>
<dbReference type="EMBL" id="BAABIE010000002">
    <property type="protein sequence ID" value="GAA4740917.1"/>
    <property type="molecule type" value="Genomic_DNA"/>
</dbReference>
<comment type="caution">
    <text evidence="2">The sequence shown here is derived from an EMBL/GenBank/DDBJ whole genome shotgun (WGS) entry which is preliminary data.</text>
</comment>
<dbReference type="Proteomes" id="UP001500822">
    <property type="component" value="Unassembled WGS sequence"/>
</dbReference>
<keyword evidence="1" id="KW-0472">Membrane</keyword>
<evidence type="ECO:0000256" key="1">
    <source>
        <dbReference type="SAM" id="Phobius"/>
    </source>
</evidence>